<evidence type="ECO:0000313" key="4">
    <source>
        <dbReference type="EMBL" id="MBV4358386.1"/>
    </source>
</evidence>
<sequence length="383" mass="42385">MIQTNETFTIIGGGIAGLTAAIALAQKGIKATIFEAAPEVKPVGAGILLAANAMLAYRRLGIDSDIIPLGKQLSGFDILSSAGKLITRTDTTFLSVDDAPDNFTIHRAVLHNVLLSKIPATSIHTSKRLKSFEQKEKEIVLHFEDGTSHVTNYLIAADGIHSPVRKQLVAESVPRYAGYTCWRAVVNTNQFNKAGNSETWGPKGRFGIAPLAGDKVFWFACINAPQNDAKMRSFKVADLRREFASYHQDIKALLDQTPDDALIWSDINDIRPLQHFAFNNIVLIGDAAHATTPNMGQGACQAIEDAIVLADELSRHTAPQEAFKCFEKRRLARTRDITNTSWVLGRMAQMENSLLCRLRNIFLRSLPEKFKQTQVRRVLKVDF</sequence>
<organism evidence="4 5">
    <name type="scientific">Pinibacter aurantiacus</name>
    <dbReference type="NCBI Taxonomy" id="2851599"/>
    <lineage>
        <taxon>Bacteria</taxon>
        <taxon>Pseudomonadati</taxon>
        <taxon>Bacteroidota</taxon>
        <taxon>Chitinophagia</taxon>
        <taxon>Chitinophagales</taxon>
        <taxon>Chitinophagaceae</taxon>
        <taxon>Pinibacter</taxon>
    </lineage>
</organism>
<dbReference type="Pfam" id="PF01494">
    <property type="entry name" value="FAD_binding_3"/>
    <property type="match status" value="1"/>
</dbReference>
<evidence type="ECO:0000256" key="2">
    <source>
        <dbReference type="ARBA" id="ARBA00023033"/>
    </source>
</evidence>
<dbReference type="EMBL" id="JAHSPG010000012">
    <property type="protein sequence ID" value="MBV4358386.1"/>
    <property type="molecule type" value="Genomic_DNA"/>
</dbReference>
<protein>
    <submittedName>
        <fullName evidence="4">FAD-dependent monooxygenase</fullName>
    </submittedName>
</protein>
<dbReference type="GO" id="GO:0071949">
    <property type="term" value="F:FAD binding"/>
    <property type="evidence" value="ECO:0007669"/>
    <property type="project" value="InterPro"/>
</dbReference>
<dbReference type="InterPro" id="IPR050493">
    <property type="entry name" value="FAD-dep_Monooxygenase_BioMet"/>
</dbReference>
<accession>A0A9E2S8P1</accession>
<name>A0A9E2S8P1_9BACT</name>
<proteinExistence type="predicted"/>
<dbReference type="AlphaFoldDB" id="A0A9E2S8P1"/>
<dbReference type="GO" id="GO:0004497">
    <property type="term" value="F:monooxygenase activity"/>
    <property type="evidence" value="ECO:0007669"/>
    <property type="project" value="UniProtKB-KW"/>
</dbReference>
<keyword evidence="2 4" id="KW-0503">Monooxygenase</keyword>
<feature type="domain" description="FAD-binding" evidence="3">
    <location>
        <begin position="9"/>
        <end position="339"/>
    </location>
</feature>
<evidence type="ECO:0000313" key="5">
    <source>
        <dbReference type="Proteomes" id="UP000812270"/>
    </source>
</evidence>
<dbReference type="NCBIfam" id="NF005243">
    <property type="entry name" value="PRK06753.1"/>
    <property type="match status" value="1"/>
</dbReference>
<gene>
    <name evidence="4" type="ORF">KTO63_14570</name>
</gene>
<reference evidence="4" key="1">
    <citation type="submission" date="2021-06" db="EMBL/GenBank/DDBJ databases">
        <authorList>
            <person name="Huq M.A."/>
        </authorList>
    </citation>
    <scope>NUCLEOTIDE SEQUENCE</scope>
    <source>
        <strain evidence="4">MAH-26</strain>
    </source>
</reference>
<comment type="caution">
    <text evidence="4">The sequence shown here is derived from an EMBL/GenBank/DDBJ whole genome shotgun (WGS) entry which is preliminary data.</text>
</comment>
<keyword evidence="1" id="KW-0560">Oxidoreductase</keyword>
<keyword evidence="5" id="KW-1185">Reference proteome</keyword>
<evidence type="ECO:0000256" key="1">
    <source>
        <dbReference type="ARBA" id="ARBA00023002"/>
    </source>
</evidence>
<dbReference type="InterPro" id="IPR002938">
    <property type="entry name" value="FAD-bd"/>
</dbReference>
<dbReference type="PANTHER" id="PTHR13789:SF309">
    <property type="entry name" value="PUTATIVE (AFU_ORTHOLOGUE AFUA_6G14510)-RELATED"/>
    <property type="match status" value="1"/>
</dbReference>
<evidence type="ECO:0000259" key="3">
    <source>
        <dbReference type="Pfam" id="PF01494"/>
    </source>
</evidence>
<dbReference type="Proteomes" id="UP000812270">
    <property type="component" value="Unassembled WGS sequence"/>
</dbReference>
<dbReference type="PANTHER" id="PTHR13789">
    <property type="entry name" value="MONOOXYGENASE"/>
    <property type="match status" value="1"/>
</dbReference>
<dbReference type="RefSeq" id="WP_217792071.1">
    <property type="nucleotide sequence ID" value="NZ_JAHSPG010000012.1"/>
</dbReference>